<evidence type="ECO:0000259" key="3">
    <source>
        <dbReference type="PROSITE" id="PS50977"/>
    </source>
</evidence>
<dbReference type="Proteomes" id="UP001315686">
    <property type="component" value="Unassembled WGS sequence"/>
</dbReference>
<evidence type="ECO:0000256" key="2">
    <source>
        <dbReference type="PROSITE-ProRule" id="PRU00335"/>
    </source>
</evidence>
<gene>
    <name evidence="4" type="ORF">IV417_11775</name>
</gene>
<dbReference type="SUPFAM" id="SSF46689">
    <property type="entry name" value="Homeodomain-like"/>
    <property type="match status" value="1"/>
</dbReference>
<name>A0AAP2CRV1_9RHOB</name>
<dbReference type="InterPro" id="IPR009057">
    <property type="entry name" value="Homeodomain-like_sf"/>
</dbReference>
<feature type="DNA-binding region" description="H-T-H motif" evidence="2">
    <location>
        <begin position="25"/>
        <end position="44"/>
    </location>
</feature>
<dbReference type="PANTHER" id="PTHR30055:SF146">
    <property type="entry name" value="HTH-TYPE TRANSCRIPTIONAL DUAL REGULATOR CECR"/>
    <property type="match status" value="1"/>
</dbReference>
<dbReference type="PANTHER" id="PTHR30055">
    <property type="entry name" value="HTH-TYPE TRANSCRIPTIONAL REGULATOR RUTR"/>
    <property type="match status" value="1"/>
</dbReference>
<keyword evidence="5" id="KW-1185">Reference proteome</keyword>
<dbReference type="GO" id="GO:0003700">
    <property type="term" value="F:DNA-binding transcription factor activity"/>
    <property type="evidence" value="ECO:0007669"/>
    <property type="project" value="TreeGrafter"/>
</dbReference>
<dbReference type="EMBL" id="JADQAZ010000002">
    <property type="protein sequence ID" value="MBT0958067.1"/>
    <property type="molecule type" value="Genomic_DNA"/>
</dbReference>
<evidence type="ECO:0000256" key="1">
    <source>
        <dbReference type="ARBA" id="ARBA00023125"/>
    </source>
</evidence>
<sequence length="187" mass="20626">MAVQNIDLIEAAMARILRFGFAKTTMIDIAREAGVSRQTLYNSYATKEEMISAVVLHEGEVTIADVEGRWEKAESLGEKLDIFFARVPLRWYDLIAGSPEAAELTDAVDGVAKAARNTVLERWAMVIEALLEESYPNMEGGPAVRAALAEFIFSTAMNAKRDAATRSVLERRLSVLKLCVLSIVEDT</sequence>
<dbReference type="InterPro" id="IPR050109">
    <property type="entry name" value="HTH-type_TetR-like_transc_reg"/>
</dbReference>
<dbReference type="GO" id="GO:0000976">
    <property type="term" value="F:transcription cis-regulatory region binding"/>
    <property type="evidence" value="ECO:0007669"/>
    <property type="project" value="TreeGrafter"/>
</dbReference>
<accession>A0AAP2CRV1</accession>
<protein>
    <submittedName>
        <fullName evidence="4">TetR/AcrR family transcriptional regulator</fullName>
    </submittedName>
</protein>
<keyword evidence="1 2" id="KW-0238">DNA-binding</keyword>
<dbReference type="InterPro" id="IPR001647">
    <property type="entry name" value="HTH_TetR"/>
</dbReference>
<dbReference type="AlphaFoldDB" id="A0AAP2CRV1"/>
<evidence type="ECO:0000313" key="4">
    <source>
        <dbReference type="EMBL" id="MBT0958067.1"/>
    </source>
</evidence>
<organism evidence="4 5">
    <name type="scientific">Harenicola maris</name>
    <dbReference type="NCBI Taxonomy" id="2841044"/>
    <lineage>
        <taxon>Bacteria</taxon>
        <taxon>Pseudomonadati</taxon>
        <taxon>Pseudomonadota</taxon>
        <taxon>Alphaproteobacteria</taxon>
        <taxon>Rhodobacterales</taxon>
        <taxon>Paracoccaceae</taxon>
        <taxon>Harenicola</taxon>
    </lineage>
</organism>
<dbReference type="PRINTS" id="PR00455">
    <property type="entry name" value="HTHTETR"/>
</dbReference>
<dbReference type="PROSITE" id="PS50977">
    <property type="entry name" value="HTH_TETR_2"/>
    <property type="match status" value="1"/>
</dbReference>
<dbReference type="RefSeq" id="WP_327794283.1">
    <property type="nucleotide sequence ID" value="NZ_JADQAZ010000002.1"/>
</dbReference>
<evidence type="ECO:0000313" key="5">
    <source>
        <dbReference type="Proteomes" id="UP001315686"/>
    </source>
</evidence>
<dbReference type="Gene3D" id="1.10.357.10">
    <property type="entry name" value="Tetracycline Repressor, domain 2"/>
    <property type="match status" value="1"/>
</dbReference>
<dbReference type="Pfam" id="PF00440">
    <property type="entry name" value="TetR_N"/>
    <property type="match status" value="1"/>
</dbReference>
<proteinExistence type="predicted"/>
<comment type="caution">
    <text evidence="4">The sequence shown here is derived from an EMBL/GenBank/DDBJ whole genome shotgun (WGS) entry which is preliminary data.</text>
</comment>
<feature type="domain" description="HTH tetR-type" evidence="3">
    <location>
        <begin position="2"/>
        <end position="62"/>
    </location>
</feature>
<reference evidence="4 5" key="1">
    <citation type="journal article" date="2021" name="Arch. Microbiol.">
        <title>Harenicola maris gen. nov., sp. nov. isolated from the Sea of Japan shallow sediments.</title>
        <authorList>
            <person name="Romanenko L.A."/>
            <person name="Kurilenko V.V."/>
            <person name="Chernysheva N.Y."/>
            <person name="Tekutyeva L.A."/>
            <person name="Velansky P.V."/>
            <person name="Svetashev V.I."/>
            <person name="Isaeva M.P."/>
        </authorList>
    </citation>
    <scope>NUCLEOTIDE SEQUENCE [LARGE SCALE GENOMIC DNA]</scope>
    <source>
        <strain evidence="4 5">KMM 3653</strain>
    </source>
</reference>